<name>A0A507DGJ9_9FUNG</name>
<dbReference type="Proteomes" id="UP000317494">
    <property type="component" value="Unassembled WGS sequence"/>
</dbReference>
<dbReference type="OrthoDB" id="286301at2759"/>
<dbReference type="Proteomes" id="UP000320475">
    <property type="component" value="Unassembled WGS sequence"/>
</dbReference>
<dbReference type="InterPro" id="IPR000782">
    <property type="entry name" value="FAS1_domain"/>
</dbReference>
<sequence length="350" mass="36171">MPILSTIAVSTLLIGAAVAQSASTLIPDVLQANGLTRVGRLSATHPEWNRTDVTLFVSTDAAVTAKYGSADLATAPAGSQAFSFLNASLKDDTDYYVLANTVPPLVWYNISGTVHVRWGTGQSVATTYNATNGNVYAINSVVESPQNISTTLAANAGAETTSGVSTQRFLAALNAFNMSGPQPTGSLDLLQGTTVFVPSDAAMVKYDSFLSGLTDVQRRYVLQYHVVPTSVQYSTGFKASNFFNSLAGGSTIKVTASNTTVHVNDATIVLADCFYNNGVVHVIDQVLIPTPLPGAVATSLPGAVATPADTAALAPTAEAAKLNAASGANEKLAISVFGLAFTMLVATLAL</sequence>
<dbReference type="VEuPathDB" id="FungiDB:SeMB42_g02117"/>
<reference evidence="5 6" key="1">
    <citation type="journal article" date="2019" name="Sci. Rep.">
        <title>Comparative genomics of chytrid fungi reveal insights into the obligate biotrophic and pathogenic lifestyle of Synchytrium endobioticum.</title>
        <authorList>
            <person name="van de Vossenberg B.T.L.H."/>
            <person name="Warris S."/>
            <person name="Nguyen H.D.T."/>
            <person name="van Gent-Pelzer M.P.E."/>
            <person name="Joly D.L."/>
            <person name="van de Geest H.C."/>
            <person name="Bonants P.J.M."/>
            <person name="Smith D.S."/>
            <person name="Levesque C.A."/>
            <person name="van der Lee T.A.J."/>
        </authorList>
    </citation>
    <scope>NUCLEOTIDE SEQUENCE [LARGE SCALE GENOMIC DNA]</scope>
    <source>
        <strain evidence="3 6">LEV6574</strain>
        <strain evidence="4 5">MB42</strain>
    </source>
</reference>
<gene>
    <name evidence="3" type="ORF">SeLEV6574_g00681</name>
    <name evidence="4" type="ORF">SeMB42_g02117</name>
</gene>
<dbReference type="PANTHER" id="PTHR10900:SF77">
    <property type="entry name" value="FI19380P1"/>
    <property type="match status" value="1"/>
</dbReference>
<feature type="signal peptide" evidence="1">
    <location>
        <begin position="1"/>
        <end position="19"/>
    </location>
</feature>
<evidence type="ECO:0000313" key="4">
    <source>
        <dbReference type="EMBL" id="TPX50809.1"/>
    </source>
</evidence>
<dbReference type="AlphaFoldDB" id="A0A507DGJ9"/>
<keyword evidence="5" id="KW-1185">Reference proteome</keyword>
<evidence type="ECO:0000256" key="1">
    <source>
        <dbReference type="SAM" id="SignalP"/>
    </source>
</evidence>
<feature type="domain" description="FAS1" evidence="2">
    <location>
        <begin position="145"/>
        <end position="287"/>
    </location>
</feature>
<dbReference type="InterPro" id="IPR036378">
    <property type="entry name" value="FAS1_dom_sf"/>
</dbReference>
<dbReference type="SUPFAM" id="SSF82153">
    <property type="entry name" value="FAS1 domain"/>
    <property type="match status" value="1"/>
</dbReference>
<keyword evidence="1" id="KW-0732">Signal</keyword>
<proteinExistence type="predicted"/>
<dbReference type="GO" id="GO:0005615">
    <property type="term" value="C:extracellular space"/>
    <property type="evidence" value="ECO:0007669"/>
    <property type="project" value="TreeGrafter"/>
</dbReference>
<protein>
    <recommendedName>
        <fullName evidence="2">FAS1 domain-containing protein</fullName>
    </recommendedName>
</protein>
<dbReference type="SMART" id="SM00554">
    <property type="entry name" value="FAS1"/>
    <property type="match status" value="1"/>
</dbReference>
<evidence type="ECO:0000313" key="5">
    <source>
        <dbReference type="Proteomes" id="UP000317494"/>
    </source>
</evidence>
<dbReference type="EMBL" id="QEAM01000013">
    <property type="protein sequence ID" value="TPX50768.1"/>
    <property type="molecule type" value="Genomic_DNA"/>
</dbReference>
<feature type="chain" id="PRO_5033463878" description="FAS1 domain-containing protein" evidence="1">
    <location>
        <begin position="20"/>
        <end position="350"/>
    </location>
</feature>
<evidence type="ECO:0000313" key="3">
    <source>
        <dbReference type="EMBL" id="TPX50768.1"/>
    </source>
</evidence>
<dbReference type="Gene3D" id="2.30.180.10">
    <property type="entry name" value="FAS1 domain"/>
    <property type="match status" value="1"/>
</dbReference>
<dbReference type="PROSITE" id="PS50213">
    <property type="entry name" value="FAS1"/>
    <property type="match status" value="1"/>
</dbReference>
<dbReference type="STRING" id="286115.A0A507DGJ9"/>
<comment type="caution">
    <text evidence="4">The sequence shown here is derived from an EMBL/GenBank/DDBJ whole genome shotgun (WGS) entry which is preliminary data.</text>
</comment>
<evidence type="ECO:0000313" key="6">
    <source>
        <dbReference type="Proteomes" id="UP000320475"/>
    </source>
</evidence>
<dbReference type="EMBL" id="QEAN01000062">
    <property type="protein sequence ID" value="TPX50809.1"/>
    <property type="molecule type" value="Genomic_DNA"/>
</dbReference>
<accession>A0A507DGJ9</accession>
<dbReference type="InterPro" id="IPR050904">
    <property type="entry name" value="Adhesion/Biosynth-related"/>
</dbReference>
<evidence type="ECO:0000259" key="2">
    <source>
        <dbReference type="PROSITE" id="PS50213"/>
    </source>
</evidence>
<organism evidence="4 5">
    <name type="scientific">Synchytrium endobioticum</name>
    <dbReference type="NCBI Taxonomy" id="286115"/>
    <lineage>
        <taxon>Eukaryota</taxon>
        <taxon>Fungi</taxon>
        <taxon>Fungi incertae sedis</taxon>
        <taxon>Chytridiomycota</taxon>
        <taxon>Chytridiomycota incertae sedis</taxon>
        <taxon>Chytridiomycetes</taxon>
        <taxon>Synchytriales</taxon>
        <taxon>Synchytriaceae</taxon>
        <taxon>Synchytrium</taxon>
    </lineage>
</organism>
<dbReference type="PANTHER" id="PTHR10900">
    <property type="entry name" value="PERIOSTIN-RELATED"/>
    <property type="match status" value="1"/>
</dbReference>
<dbReference type="Pfam" id="PF02469">
    <property type="entry name" value="Fasciclin"/>
    <property type="match status" value="1"/>
</dbReference>